<evidence type="ECO:0000256" key="1">
    <source>
        <dbReference type="SAM" id="MobiDB-lite"/>
    </source>
</evidence>
<reference evidence="2 3" key="1">
    <citation type="submission" date="2019-04" db="EMBL/GenBank/DDBJ databases">
        <title>An improved genome assembly and genetic linkage map for asparagus bean, Vigna unguiculata ssp. sesquipedialis.</title>
        <authorList>
            <person name="Xia Q."/>
            <person name="Zhang R."/>
            <person name="Dong Y."/>
        </authorList>
    </citation>
    <scope>NUCLEOTIDE SEQUENCE [LARGE SCALE GENOMIC DNA]</scope>
    <source>
        <tissue evidence="2">Leaf</tissue>
    </source>
</reference>
<proteinExistence type="predicted"/>
<accession>A0A4D6LET4</accession>
<gene>
    <name evidence="2" type="ORF">DEO72_LG3g1608</name>
</gene>
<dbReference type="Proteomes" id="UP000501690">
    <property type="component" value="Linkage Group LG3"/>
</dbReference>
<protein>
    <submittedName>
        <fullName evidence="2">Uncharacterized protein</fullName>
    </submittedName>
</protein>
<keyword evidence="3" id="KW-1185">Reference proteome</keyword>
<organism evidence="2 3">
    <name type="scientific">Vigna unguiculata</name>
    <name type="common">Cowpea</name>
    <dbReference type="NCBI Taxonomy" id="3917"/>
    <lineage>
        <taxon>Eukaryota</taxon>
        <taxon>Viridiplantae</taxon>
        <taxon>Streptophyta</taxon>
        <taxon>Embryophyta</taxon>
        <taxon>Tracheophyta</taxon>
        <taxon>Spermatophyta</taxon>
        <taxon>Magnoliopsida</taxon>
        <taxon>eudicotyledons</taxon>
        <taxon>Gunneridae</taxon>
        <taxon>Pentapetalae</taxon>
        <taxon>rosids</taxon>
        <taxon>fabids</taxon>
        <taxon>Fabales</taxon>
        <taxon>Fabaceae</taxon>
        <taxon>Papilionoideae</taxon>
        <taxon>50 kb inversion clade</taxon>
        <taxon>NPAAA clade</taxon>
        <taxon>indigoferoid/millettioid clade</taxon>
        <taxon>Phaseoleae</taxon>
        <taxon>Vigna</taxon>
    </lineage>
</organism>
<dbReference type="AlphaFoldDB" id="A0A4D6LET4"/>
<dbReference type="EMBL" id="CP039347">
    <property type="protein sequence ID" value="QCD87077.1"/>
    <property type="molecule type" value="Genomic_DNA"/>
</dbReference>
<sequence>MCANSGETCHSRPSELVSPRQEYQDARPGSARASRPGDQLWFLSDARLAQARTARLGEPSRKPVMPLLESSFKRGASLFLGERRSRPGEWDSLRRELTDVATVPVFRVSLRRECLA</sequence>
<evidence type="ECO:0000313" key="3">
    <source>
        <dbReference type="Proteomes" id="UP000501690"/>
    </source>
</evidence>
<evidence type="ECO:0000313" key="2">
    <source>
        <dbReference type="EMBL" id="QCD87077.1"/>
    </source>
</evidence>
<name>A0A4D6LET4_VIGUN</name>
<feature type="region of interest" description="Disordered" evidence="1">
    <location>
        <begin position="1"/>
        <end position="36"/>
    </location>
</feature>